<dbReference type="GO" id="GO:0004252">
    <property type="term" value="F:serine-type endopeptidase activity"/>
    <property type="evidence" value="ECO:0007669"/>
    <property type="project" value="InterPro"/>
</dbReference>
<feature type="domain" description="PDZ" evidence="5">
    <location>
        <begin position="218"/>
        <end position="290"/>
    </location>
</feature>
<feature type="signal peptide" evidence="4">
    <location>
        <begin position="1"/>
        <end position="22"/>
    </location>
</feature>
<dbReference type="SUPFAM" id="SSF50494">
    <property type="entry name" value="Trypsin-like serine proteases"/>
    <property type="match status" value="1"/>
</dbReference>
<proteinExistence type="predicted"/>
<dbReference type="Gene3D" id="2.40.10.120">
    <property type="match status" value="1"/>
</dbReference>
<accession>A0AAT9FSA0</accession>
<evidence type="ECO:0000256" key="4">
    <source>
        <dbReference type="SAM" id="SignalP"/>
    </source>
</evidence>
<evidence type="ECO:0000256" key="2">
    <source>
        <dbReference type="ARBA" id="ARBA00022801"/>
    </source>
</evidence>
<keyword evidence="3" id="KW-0720">Serine protease</keyword>
<evidence type="ECO:0000259" key="5">
    <source>
        <dbReference type="PROSITE" id="PS50106"/>
    </source>
</evidence>
<reference evidence="6" key="1">
    <citation type="submission" date="2024-07" db="EMBL/GenBank/DDBJ databases">
        <title>Complete genome sequence of Verrucomicrobiaceae bacterium NT6N.</title>
        <authorList>
            <person name="Huang C."/>
            <person name="Takami H."/>
            <person name="Hamasaki K."/>
        </authorList>
    </citation>
    <scope>NUCLEOTIDE SEQUENCE</scope>
    <source>
        <strain evidence="6">NT6N</strain>
    </source>
</reference>
<dbReference type="InterPro" id="IPR046449">
    <property type="entry name" value="DEGP_PDZ_sf"/>
</dbReference>
<dbReference type="InterPro" id="IPR009003">
    <property type="entry name" value="Peptidase_S1_PA"/>
</dbReference>
<protein>
    <submittedName>
        <fullName evidence="6">Serine protease</fullName>
    </submittedName>
</protein>
<dbReference type="Pfam" id="PF17815">
    <property type="entry name" value="PDZ_3"/>
    <property type="match status" value="1"/>
</dbReference>
<dbReference type="EMBL" id="AP026866">
    <property type="protein sequence ID" value="BDS08877.1"/>
    <property type="molecule type" value="Genomic_DNA"/>
</dbReference>
<dbReference type="InterPro" id="IPR001478">
    <property type="entry name" value="PDZ"/>
</dbReference>
<dbReference type="PROSITE" id="PS50106">
    <property type="entry name" value="PDZ"/>
    <property type="match status" value="1"/>
</dbReference>
<dbReference type="InterPro" id="IPR036034">
    <property type="entry name" value="PDZ_sf"/>
</dbReference>
<dbReference type="Gene3D" id="3.20.190.20">
    <property type="match status" value="1"/>
</dbReference>
<keyword evidence="4" id="KW-0732">Signal</keyword>
<dbReference type="InterPro" id="IPR041517">
    <property type="entry name" value="DEGP_PDZ"/>
</dbReference>
<feature type="chain" id="PRO_5043703418" evidence="4">
    <location>
        <begin position="23"/>
        <end position="491"/>
    </location>
</feature>
<name>A0AAT9FSA0_9BACT</name>
<gene>
    <name evidence="6" type="ORF">NT6N_39170</name>
</gene>
<dbReference type="Gene3D" id="2.30.42.10">
    <property type="match status" value="1"/>
</dbReference>
<dbReference type="PANTHER" id="PTHR45980">
    <property type="match status" value="1"/>
</dbReference>
<sequence>MKTISILSSLTALVLSWSSLSAASTAVQNSLVRVNSTIQTWSASQPWDKSAPSSRGALGILLENNHVLTTAEMAANTTYIELESADSTRTLPAKVVAIDYECNLALLAPNNGDPEGFFAGLKPLPLGGAAQIGDKVDVWQLEDNGMPLVTQATIQSVDIVSSFVRGHYFLTYEAKGSMQSATSSFTLPVIKDDKLLGLLSSYDSKDQIIDIITPEIIAAFLADAADGTYDGFPSLGIGINSTVDPSFRLWLKLPEDVGGLYVTRVRKGSSAEKAGILKGDVLLSVEGNEIGRRGYYDDENYGRLFWSHLVRGRHKVGDSLKVSVLRDGEKKEFTTVLTRPDKRLIPAHTLDQAPNYLVKGGLIFQELSASYLRAFGKDWESTAPLNLLDALASPEDYEKGRNKIVFLSATIPTPATTGYESIRNFIIAKVNGQDIADIPSLIKAFQTPGTDGLHTIEFADGTPKTIYLDARISDAIDAELLKRGIPALSRQ</sequence>
<evidence type="ECO:0000256" key="3">
    <source>
        <dbReference type="ARBA" id="ARBA00022825"/>
    </source>
</evidence>
<dbReference type="KEGG" id="osu:NT6N_39170"/>
<dbReference type="PANTHER" id="PTHR45980:SF9">
    <property type="entry name" value="PROTEASE DO-LIKE 10, MITOCHONDRIAL-RELATED"/>
    <property type="match status" value="1"/>
</dbReference>
<dbReference type="Pfam" id="PF13180">
    <property type="entry name" value="PDZ_2"/>
    <property type="match status" value="1"/>
</dbReference>
<dbReference type="InterPro" id="IPR001940">
    <property type="entry name" value="Peptidase_S1C"/>
</dbReference>
<keyword evidence="1 6" id="KW-0645">Protease</keyword>
<dbReference type="GO" id="GO:0006508">
    <property type="term" value="P:proteolysis"/>
    <property type="evidence" value="ECO:0007669"/>
    <property type="project" value="UniProtKB-KW"/>
</dbReference>
<dbReference type="AlphaFoldDB" id="A0AAT9FSA0"/>
<evidence type="ECO:0000313" key="6">
    <source>
        <dbReference type="EMBL" id="BDS08877.1"/>
    </source>
</evidence>
<dbReference type="PRINTS" id="PR00834">
    <property type="entry name" value="PROTEASES2C"/>
</dbReference>
<dbReference type="SUPFAM" id="SSF50156">
    <property type="entry name" value="PDZ domain-like"/>
    <property type="match status" value="1"/>
</dbReference>
<keyword evidence="2" id="KW-0378">Hydrolase</keyword>
<dbReference type="SMART" id="SM00228">
    <property type="entry name" value="PDZ"/>
    <property type="match status" value="1"/>
</dbReference>
<organism evidence="6">
    <name type="scientific">Oceaniferula spumae</name>
    <dbReference type="NCBI Taxonomy" id="2979115"/>
    <lineage>
        <taxon>Bacteria</taxon>
        <taxon>Pseudomonadati</taxon>
        <taxon>Verrucomicrobiota</taxon>
        <taxon>Verrucomicrobiia</taxon>
        <taxon>Verrucomicrobiales</taxon>
        <taxon>Verrucomicrobiaceae</taxon>
        <taxon>Oceaniferula</taxon>
    </lineage>
</organism>
<evidence type="ECO:0000256" key="1">
    <source>
        <dbReference type="ARBA" id="ARBA00022670"/>
    </source>
</evidence>